<evidence type="ECO:0000313" key="1">
    <source>
        <dbReference type="EMBL" id="WGF39028.1"/>
    </source>
</evidence>
<keyword evidence="2" id="KW-1185">Reference proteome</keyword>
<evidence type="ECO:0000313" key="2">
    <source>
        <dbReference type="Proteomes" id="UP001244564"/>
    </source>
</evidence>
<accession>A0ABY8KHQ7</accession>
<proteinExistence type="predicted"/>
<dbReference type="RefSeq" id="WP_004224145.1">
    <property type="nucleotide sequence ID" value="NZ_CP084108.1"/>
</dbReference>
<dbReference type="GeneID" id="74905190"/>
<gene>
    <name evidence="1" type="ORF">QBO96_01855</name>
</gene>
<reference evidence="1 2" key="1">
    <citation type="submission" date="2023-04" db="EMBL/GenBank/DDBJ databases">
        <title>Genomic of Lysinibacillus capsici TSBLM.</title>
        <authorList>
            <person name="Hu X.S."/>
            <person name="Yu C.H."/>
        </authorList>
    </citation>
    <scope>NUCLEOTIDE SEQUENCE [LARGE SCALE GENOMIC DNA]</scope>
    <source>
        <strain evidence="1 2">TSBLM</strain>
    </source>
</reference>
<dbReference type="Proteomes" id="UP001244564">
    <property type="component" value="Chromosome"/>
</dbReference>
<sequence>MNNYKAEITLAIIVLVLFGGMVAFATGVVDPLMAKIGAGWTKMVDNVFGGIGV</sequence>
<dbReference type="EMBL" id="CP122283">
    <property type="protein sequence ID" value="WGF39028.1"/>
    <property type="molecule type" value="Genomic_DNA"/>
</dbReference>
<name>A0ABY8KHQ7_9BACI</name>
<organism evidence="1 2">
    <name type="scientific">Lysinibacillus capsici</name>
    <dbReference type="NCBI Taxonomy" id="2115968"/>
    <lineage>
        <taxon>Bacteria</taxon>
        <taxon>Bacillati</taxon>
        <taxon>Bacillota</taxon>
        <taxon>Bacilli</taxon>
        <taxon>Bacillales</taxon>
        <taxon>Bacillaceae</taxon>
        <taxon>Lysinibacillus</taxon>
    </lineage>
</organism>
<protein>
    <submittedName>
        <fullName evidence="1">Uncharacterized protein</fullName>
    </submittedName>
</protein>